<dbReference type="EMBL" id="BMLQ01000008">
    <property type="protein sequence ID" value="GGO47893.1"/>
    <property type="molecule type" value="Genomic_DNA"/>
</dbReference>
<protein>
    <recommendedName>
        <fullName evidence="7">Phosphatidylglycerol--prolipoprotein diacylglyceryl transferase</fullName>
        <ecNumber evidence="7">2.5.1.145</ecNumber>
    </recommendedName>
</protein>
<feature type="transmembrane region" description="Helical" evidence="7">
    <location>
        <begin position="25"/>
        <end position="44"/>
    </location>
</feature>
<comment type="catalytic activity">
    <reaction evidence="7">
        <text>L-cysteinyl-[prolipoprotein] + a 1,2-diacyl-sn-glycero-3-phospho-(1'-sn-glycerol) = an S-1,2-diacyl-sn-glyceryl-L-cysteinyl-[prolipoprotein] + sn-glycerol 1-phosphate + H(+)</text>
        <dbReference type="Rhea" id="RHEA:56712"/>
        <dbReference type="Rhea" id="RHEA-COMP:14679"/>
        <dbReference type="Rhea" id="RHEA-COMP:14680"/>
        <dbReference type="ChEBI" id="CHEBI:15378"/>
        <dbReference type="ChEBI" id="CHEBI:29950"/>
        <dbReference type="ChEBI" id="CHEBI:57685"/>
        <dbReference type="ChEBI" id="CHEBI:64716"/>
        <dbReference type="ChEBI" id="CHEBI:140658"/>
        <dbReference type="EC" id="2.5.1.145"/>
    </reaction>
</comment>
<feature type="binding site" evidence="7">
    <location>
        <position position="149"/>
    </location>
    <ligand>
        <name>a 1,2-diacyl-sn-glycero-3-phospho-(1'-sn-glycerol)</name>
        <dbReference type="ChEBI" id="CHEBI:64716"/>
    </ligand>
</feature>
<evidence type="ECO:0000256" key="1">
    <source>
        <dbReference type="ARBA" id="ARBA00007150"/>
    </source>
</evidence>
<keyword evidence="10" id="KW-1185">Reference proteome</keyword>
<feature type="transmembrane region" description="Helical" evidence="7">
    <location>
        <begin position="130"/>
        <end position="148"/>
    </location>
</feature>
<evidence type="ECO:0000313" key="10">
    <source>
        <dbReference type="Proteomes" id="UP000642509"/>
    </source>
</evidence>
<evidence type="ECO:0000256" key="5">
    <source>
        <dbReference type="ARBA" id="ARBA00022989"/>
    </source>
</evidence>
<dbReference type="RefSeq" id="WP_229672666.1">
    <property type="nucleotide sequence ID" value="NZ_BAAAOU010000007.1"/>
</dbReference>
<evidence type="ECO:0000256" key="7">
    <source>
        <dbReference type="HAMAP-Rule" id="MF_01147"/>
    </source>
</evidence>
<dbReference type="HAMAP" id="MF_01147">
    <property type="entry name" value="Lgt"/>
    <property type="match status" value="1"/>
</dbReference>
<feature type="transmembrane region" description="Helical" evidence="7">
    <location>
        <begin position="192"/>
        <end position="209"/>
    </location>
</feature>
<feature type="compositionally biased region" description="Basic and acidic residues" evidence="8">
    <location>
        <begin position="345"/>
        <end position="365"/>
    </location>
</feature>
<keyword evidence="5 7" id="KW-1133">Transmembrane helix</keyword>
<evidence type="ECO:0000256" key="2">
    <source>
        <dbReference type="ARBA" id="ARBA00022475"/>
    </source>
</evidence>
<name>A0ABQ2M7E5_9MICC</name>
<feature type="compositionally biased region" description="Low complexity" evidence="8">
    <location>
        <begin position="323"/>
        <end position="337"/>
    </location>
</feature>
<dbReference type="InterPro" id="IPR001640">
    <property type="entry name" value="Lgt"/>
</dbReference>
<sequence>MYGALITGAIPAPVWDGFDIGPVTIHAYALCIVAGMIAALWLASRRWKARGGPEGSIIDISIWAIIFGLVGARLYHVVSSPDAYFGPNFDGTGDLTKIWRVWEGGLGIWGAVALGAVGAWIACRRYGFKISAYADVVAPGVLLAQAIGRLGNYFNQELFGGPTTAPWGLQVAADHPNFPAGALEGTLFHPTFAYEMLWNLLGVALLLLIDRRLHLRRGMMLWSYVAWYTAGRTWIEMLRIDEAEMITLFGTTQRLNVWTSLLMLLIAIGFLIYLGLTRPKTPEAKAEADSVWRAGREPIEESESGTESKTETETGTESKTETESGTGIASATAAGESVPAEPAVDEAKVNAAETKKVADPVEKCD</sequence>
<comment type="pathway">
    <text evidence="7">Protein modification; lipoprotein biosynthesis (diacylglyceryl transfer).</text>
</comment>
<accession>A0ABQ2M7E5</accession>
<feature type="region of interest" description="Disordered" evidence="8">
    <location>
        <begin position="285"/>
        <end position="365"/>
    </location>
</feature>
<dbReference type="PANTHER" id="PTHR30589">
    <property type="entry name" value="PROLIPOPROTEIN DIACYLGLYCERYL TRANSFERASE"/>
    <property type="match status" value="1"/>
</dbReference>
<dbReference type="PANTHER" id="PTHR30589:SF0">
    <property type="entry name" value="PHOSPHATIDYLGLYCEROL--PROLIPOPROTEIN DIACYLGLYCERYL TRANSFERASE"/>
    <property type="match status" value="1"/>
</dbReference>
<evidence type="ECO:0000313" key="9">
    <source>
        <dbReference type="EMBL" id="GGO47893.1"/>
    </source>
</evidence>
<comment type="subcellular location">
    <subcellularLocation>
        <location evidence="7">Cell membrane</location>
        <topology evidence="7">Multi-pass membrane protein</topology>
    </subcellularLocation>
</comment>
<comment type="similarity">
    <text evidence="1 7">Belongs to the Lgt family.</text>
</comment>
<feature type="transmembrane region" description="Helical" evidence="7">
    <location>
        <begin position="56"/>
        <end position="78"/>
    </location>
</feature>
<evidence type="ECO:0000256" key="3">
    <source>
        <dbReference type="ARBA" id="ARBA00022679"/>
    </source>
</evidence>
<feature type="compositionally biased region" description="Basic and acidic residues" evidence="8">
    <location>
        <begin position="306"/>
        <end position="322"/>
    </location>
</feature>
<dbReference type="Proteomes" id="UP000642509">
    <property type="component" value="Unassembled WGS sequence"/>
</dbReference>
<evidence type="ECO:0000256" key="4">
    <source>
        <dbReference type="ARBA" id="ARBA00022692"/>
    </source>
</evidence>
<dbReference type="EC" id="2.5.1.145" evidence="7"/>
<proteinExistence type="inferred from homology"/>
<dbReference type="NCBIfam" id="TIGR00544">
    <property type="entry name" value="lgt"/>
    <property type="match status" value="1"/>
</dbReference>
<keyword evidence="4 7" id="KW-0812">Transmembrane</keyword>
<keyword evidence="3 7" id="KW-0808">Transferase</keyword>
<organism evidence="9 10">
    <name type="scientific">Citricoccus zhacaiensis</name>
    <dbReference type="NCBI Taxonomy" id="489142"/>
    <lineage>
        <taxon>Bacteria</taxon>
        <taxon>Bacillati</taxon>
        <taxon>Actinomycetota</taxon>
        <taxon>Actinomycetes</taxon>
        <taxon>Micrococcales</taxon>
        <taxon>Micrococcaceae</taxon>
        <taxon>Citricoccus</taxon>
    </lineage>
</organism>
<comment type="function">
    <text evidence="7">Catalyzes the transfer of the diacylglyceryl group from phosphatidylglycerol to the sulfhydryl group of the N-terminal cysteine of a prolipoprotein, the first step in the formation of mature lipoproteins.</text>
</comment>
<evidence type="ECO:0000256" key="8">
    <source>
        <dbReference type="SAM" id="MobiDB-lite"/>
    </source>
</evidence>
<dbReference type="PROSITE" id="PS01311">
    <property type="entry name" value="LGT"/>
    <property type="match status" value="1"/>
</dbReference>
<keyword evidence="6 7" id="KW-0472">Membrane</keyword>
<feature type="transmembrane region" description="Helical" evidence="7">
    <location>
        <begin position="257"/>
        <end position="276"/>
    </location>
</feature>
<feature type="transmembrane region" description="Helical" evidence="7">
    <location>
        <begin position="98"/>
        <end position="123"/>
    </location>
</feature>
<comment type="caution">
    <text evidence="9">The sequence shown here is derived from an EMBL/GenBank/DDBJ whole genome shotgun (WGS) entry which is preliminary data.</text>
</comment>
<dbReference type="Pfam" id="PF01790">
    <property type="entry name" value="LGT"/>
    <property type="match status" value="1"/>
</dbReference>
<feature type="compositionally biased region" description="Basic and acidic residues" evidence="8">
    <location>
        <begin position="285"/>
        <end position="299"/>
    </location>
</feature>
<evidence type="ECO:0000256" key="6">
    <source>
        <dbReference type="ARBA" id="ARBA00023136"/>
    </source>
</evidence>
<gene>
    <name evidence="7" type="primary">lgt</name>
    <name evidence="9" type="ORF">GCM10010977_26210</name>
</gene>
<reference evidence="10" key="1">
    <citation type="journal article" date="2019" name="Int. J. Syst. Evol. Microbiol.">
        <title>The Global Catalogue of Microorganisms (GCM) 10K type strain sequencing project: providing services to taxonomists for standard genome sequencing and annotation.</title>
        <authorList>
            <consortium name="The Broad Institute Genomics Platform"/>
            <consortium name="The Broad Institute Genome Sequencing Center for Infectious Disease"/>
            <person name="Wu L."/>
            <person name="Ma J."/>
        </authorList>
    </citation>
    <scope>NUCLEOTIDE SEQUENCE [LARGE SCALE GENOMIC DNA]</scope>
    <source>
        <strain evidence="10">CGMCC 1.7064</strain>
    </source>
</reference>
<keyword evidence="2 7" id="KW-1003">Cell membrane</keyword>